<name>A0A9X1NRA1_9HYPH</name>
<dbReference type="SMART" id="SM00382">
    <property type="entry name" value="AAA"/>
    <property type="match status" value="1"/>
</dbReference>
<dbReference type="Gene3D" id="3.40.50.300">
    <property type="entry name" value="P-loop containing nucleotide triphosphate hydrolases"/>
    <property type="match status" value="1"/>
</dbReference>
<keyword evidence="6" id="KW-1185">Reference proteome</keyword>
<evidence type="ECO:0000259" key="4">
    <source>
        <dbReference type="PROSITE" id="PS50893"/>
    </source>
</evidence>
<dbReference type="SUPFAM" id="SSF52540">
    <property type="entry name" value="P-loop containing nucleoside triphosphate hydrolases"/>
    <property type="match status" value="1"/>
</dbReference>
<organism evidence="5 6">
    <name type="scientific">Rhizobium quercicola</name>
    <dbReference type="NCBI Taxonomy" id="2901226"/>
    <lineage>
        <taxon>Bacteria</taxon>
        <taxon>Pseudomonadati</taxon>
        <taxon>Pseudomonadota</taxon>
        <taxon>Alphaproteobacteria</taxon>
        <taxon>Hyphomicrobiales</taxon>
        <taxon>Rhizobiaceae</taxon>
        <taxon>Rhizobium/Agrobacterium group</taxon>
        <taxon>Rhizobium</taxon>
    </lineage>
</organism>
<reference evidence="5" key="1">
    <citation type="submission" date="2021-12" db="EMBL/GenBank/DDBJ databases">
        <authorList>
            <person name="Li Y."/>
        </authorList>
    </citation>
    <scope>NUCLEOTIDE SEQUENCE</scope>
    <source>
        <strain evidence="5">DKSPLA3</strain>
    </source>
</reference>
<accession>A0A9X1NRA1</accession>
<evidence type="ECO:0000256" key="1">
    <source>
        <dbReference type="ARBA" id="ARBA00022448"/>
    </source>
</evidence>
<gene>
    <name evidence="5" type="ORF">LRX75_10780</name>
</gene>
<keyword evidence="2" id="KW-0547">Nucleotide-binding</keyword>
<dbReference type="InterPro" id="IPR051120">
    <property type="entry name" value="ABC_AA/LPS_Transport"/>
</dbReference>
<dbReference type="Pfam" id="PF12399">
    <property type="entry name" value="BCA_ABC_TP_C"/>
    <property type="match status" value="1"/>
</dbReference>
<feature type="domain" description="ABC transporter" evidence="4">
    <location>
        <begin position="69"/>
        <end position="317"/>
    </location>
</feature>
<evidence type="ECO:0000313" key="5">
    <source>
        <dbReference type="EMBL" id="MCD7109530.1"/>
    </source>
</evidence>
<dbReference type="GO" id="GO:0005886">
    <property type="term" value="C:plasma membrane"/>
    <property type="evidence" value="ECO:0007669"/>
    <property type="project" value="TreeGrafter"/>
</dbReference>
<evidence type="ECO:0000313" key="6">
    <source>
        <dbReference type="Proteomes" id="UP001139089"/>
    </source>
</evidence>
<dbReference type="EMBL" id="JAJOZR010000006">
    <property type="protein sequence ID" value="MCD7109530.1"/>
    <property type="molecule type" value="Genomic_DNA"/>
</dbReference>
<protein>
    <submittedName>
        <fullName evidence="5">ABC transporter ATP-binding protein</fullName>
    </submittedName>
</protein>
<dbReference type="PANTHER" id="PTHR45772:SF1">
    <property type="entry name" value="ABC TRANSPORTER ATP-BINDING PROTEIN"/>
    <property type="match status" value="1"/>
</dbReference>
<comment type="caution">
    <text evidence="5">The sequence shown here is derived from an EMBL/GenBank/DDBJ whole genome shotgun (WGS) entry which is preliminary data.</text>
</comment>
<dbReference type="CDD" id="cd03219">
    <property type="entry name" value="ABC_Mj1267_LivG_branched"/>
    <property type="match status" value="1"/>
</dbReference>
<evidence type="ECO:0000256" key="2">
    <source>
        <dbReference type="ARBA" id="ARBA00022741"/>
    </source>
</evidence>
<dbReference type="GO" id="GO:0005524">
    <property type="term" value="F:ATP binding"/>
    <property type="evidence" value="ECO:0007669"/>
    <property type="project" value="UniProtKB-KW"/>
</dbReference>
<dbReference type="AlphaFoldDB" id="A0A9X1NRA1"/>
<keyword evidence="1" id="KW-0813">Transport</keyword>
<dbReference type="GO" id="GO:0016887">
    <property type="term" value="F:ATP hydrolysis activity"/>
    <property type="evidence" value="ECO:0007669"/>
    <property type="project" value="InterPro"/>
</dbReference>
<proteinExistence type="predicted"/>
<dbReference type="PROSITE" id="PS50893">
    <property type="entry name" value="ABC_TRANSPORTER_2"/>
    <property type="match status" value="1"/>
</dbReference>
<dbReference type="InterPro" id="IPR032823">
    <property type="entry name" value="BCA_ABC_TP_C"/>
</dbReference>
<dbReference type="InterPro" id="IPR003439">
    <property type="entry name" value="ABC_transporter-like_ATP-bd"/>
</dbReference>
<dbReference type="RefSeq" id="WP_231814230.1">
    <property type="nucleotide sequence ID" value="NZ_JAJOZR010000006.1"/>
</dbReference>
<dbReference type="FunFam" id="3.40.50.300:FF:000421">
    <property type="entry name" value="Branched-chain amino acid ABC transporter ATP-binding protein"/>
    <property type="match status" value="1"/>
</dbReference>
<dbReference type="Proteomes" id="UP001139089">
    <property type="component" value="Unassembled WGS sequence"/>
</dbReference>
<dbReference type="PANTHER" id="PTHR45772">
    <property type="entry name" value="CONSERVED COMPONENT OF ABC TRANSPORTER FOR NATURAL AMINO ACIDS-RELATED"/>
    <property type="match status" value="1"/>
</dbReference>
<dbReference type="InterPro" id="IPR003593">
    <property type="entry name" value="AAA+_ATPase"/>
</dbReference>
<sequence>MTEVLTRVLDGVTNGAAASVQTVARARPGLAADADADAQLHPAAKPPAALETVAGNGTAENGAARAIVLELAGISLSFGGVAALSEVHLSVRRGEILAIIGPNGAGKSSILNIISGVYRADRGHVRLKGQSYAQVPTQALADLGIARTFQNLALFPGLSVLDNVVAGRAHRVRSSFVEQIAGVGRARRERLDARARAIEVIDFLQLSALAARPAGTLPYGLQKRVELARALVAEPEILLLDEPMAGMTASEKAEMAGFVTAARDRFGTTVVLIEHDIGVVMSLSDRVAVFDHGRTIALGTPAEVQRDPRVIDAYLGVAVEDDGDVARGEGL</sequence>
<dbReference type="Pfam" id="PF00005">
    <property type="entry name" value="ABC_tran"/>
    <property type="match status" value="1"/>
</dbReference>
<keyword evidence="3 5" id="KW-0067">ATP-binding</keyword>
<evidence type="ECO:0000256" key="3">
    <source>
        <dbReference type="ARBA" id="ARBA00022840"/>
    </source>
</evidence>
<dbReference type="InterPro" id="IPR027417">
    <property type="entry name" value="P-loop_NTPase"/>
</dbReference>